<dbReference type="AlphaFoldDB" id="A0A7I9VSW9"/>
<dbReference type="InterPro" id="IPR050177">
    <property type="entry name" value="Lipid_A_modif_metabolic_enz"/>
</dbReference>
<dbReference type="CDD" id="cd05240">
    <property type="entry name" value="UDP_G4E_3_SDR_e"/>
    <property type="match status" value="1"/>
</dbReference>
<name>A0A7I9VSW9_9BACT</name>
<reference evidence="3" key="1">
    <citation type="journal article" date="2020" name="Appl. Environ. Microbiol.">
        <title>Diazotrophic Anaeromyxobacter Isolates from Soils.</title>
        <authorList>
            <person name="Masuda Y."/>
            <person name="Yamanaka H."/>
            <person name="Xu Z.X."/>
            <person name="Shiratori Y."/>
            <person name="Aono T."/>
            <person name="Amachi S."/>
            <person name="Senoo K."/>
            <person name="Itoh H."/>
        </authorList>
    </citation>
    <scope>NUCLEOTIDE SEQUENCE [LARGE SCALE GENOMIC DNA]</scope>
    <source>
        <strain evidence="3">R267</strain>
    </source>
</reference>
<feature type="domain" description="NAD-dependent epimerase/dehydratase" evidence="1">
    <location>
        <begin position="18"/>
        <end position="237"/>
    </location>
</feature>
<dbReference type="InterPro" id="IPR036291">
    <property type="entry name" value="NAD(P)-bd_dom_sf"/>
</dbReference>
<evidence type="ECO:0000313" key="3">
    <source>
        <dbReference type="Proteomes" id="UP000503640"/>
    </source>
</evidence>
<dbReference type="PANTHER" id="PTHR43245:SF52">
    <property type="entry name" value="NAD-DEPENDENT EPIMERASE_DEHYDRATASE"/>
    <property type="match status" value="1"/>
</dbReference>
<gene>
    <name evidence="2" type="ORF">AMYX_40590</name>
</gene>
<accession>A0A7I9VSW9</accession>
<evidence type="ECO:0000259" key="1">
    <source>
        <dbReference type="Pfam" id="PF01370"/>
    </source>
</evidence>
<evidence type="ECO:0000313" key="2">
    <source>
        <dbReference type="EMBL" id="GEJ59318.1"/>
    </source>
</evidence>
<dbReference type="Proteomes" id="UP000503640">
    <property type="component" value="Unassembled WGS sequence"/>
</dbReference>
<dbReference type="Gene3D" id="3.40.50.720">
    <property type="entry name" value="NAD(P)-binding Rossmann-like Domain"/>
    <property type="match status" value="1"/>
</dbReference>
<protein>
    <submittedName>
        <fullName evidence="2">Epimerase</fullName>
    </submittedName>
</protein>
<dbReference type="PANTHER" id="PTHR43245">
    <property type="entry name" value="BIFUNCTIONAL POLYMYXIN RESISTANCE PROTEIN ARNA"/>
    <property type="match status" value="1"/>
</dbReference>
<dbReference type="EMBL" id="BJTG01000013">
    <property type="protein sequence ID" value="GEJ59318.1"/>
    <property type="molecule type" value="Genomic_DNA"/>
</dbReference>
<proteinExistence type="predicted"/>
<sequence>MPSRPTAPVRFPGMPGRVVITGIAGNLGKALARLLHGEARLVGLDRRPFPERPKDVEHHQLDLRKRKAEEVFRRAPVDALIHLGIMHDPRMPFSEAHSFNVVGTQKILELCVQHGVRKVVVLSSADVYGPLPDNSNFLTEEMPLMAADRYSDVRDLIELDMYAQSFMWKHPEIETVLLRPVHIVGPTVRNAPSNYLRLERPVTVMGFDPMVQLIHEDDACRAMTLALRPGLRGVYNVTGPGEVPLSAVLRELGRRAIPVPHFLARPLLRRAFEARLTSFPPEELDHLQYLCAVDGSRFARDAGWAPTRSMRETIRGVMG</sequence>
<dbReference type="SUPFAM" id="SSF51735">
    <property type="entry name" value="NAD(P)-binding Rossmann-fold domains"/>
    <property type="match status" value="1"/>
</dbReference>
<dbReference type="InterPro" id="IPR001509">
    <property type="entry name" value="Epimerase_deHydtase"/>
</dbReference>
<keyword evidence="3" id="KW-1185">Reference proteome</keyword>
<organism evidence="2 3">
    <name type="scientific">Anaeromyxobacter diazotrophicus</name>
    <dbReference type="NCBI Taxonomy" id="2590199"/>
    <lineage>
        <taxon>Bacteria</taxon>
        <taxon>Pseudomonadati</taxon>
        <taxon>Myxococcota</taxon>
        <taxon>Myxococcia</taxon>
        <taxon>Myxococcales</taxon>
        <taxon>Cystobacterineae</taxon>
        <taxon>Anaeromyxobacteraceae</taxon>
        <taxon>Anaeromyxobacter</taxon>
    </lineage>
</organism>
<comment type="caution">
    <text evidence="2">The sequence shown here is derived from an EMBL/GenBank/DDBJ whole genome shotgun (WGS) entry which is preliminary data.</text>
</comment>
<dbReference type="Pfam" id="PF01370">
    <property type="entry name" value="Epimerase"/>
    <property type="match status" value="1"/>
</dbReference>